<dbReference type="PROSITE" id="PS51475">
    <property type="entry name" value="PROTEASOME_ALPHA_2"/>
    <property type="match status" value="1"/>
</dbReference>
<protein>
    <recommendedName>
        <fullName evidence="7">Proteasome subunit alpha type</fullName>
    </recommendedName>
</protein>
<dbReference type="Gene3D" id="3.60.20.10">
    <property type="entry name" value="Glutamine Phosphoribosylpyrophosphate, subunit 1, domain 1"/>
    <property type="match status" value="1"/>
</dbReference>
<dbReference type="GO" id="GO:0005634">
    <property type="term" value="C:nucleus"/>
    <property type="evidence" value="ECO:0007669"/>
    <property type="project" value="UniProtKB-SubCell"/>
</dbReference>
<accession>A0A7S4GK14</accession>
<dbReference type="FunFam" id="3.60.20.10:FF:000016">
    <property type="entry name" value="Proteasome subunit alpha type-6"/>
    <property type="match status" value="1"/>
</dbReference>
<comment type="similarity">
    <text evidence="6 7">Belongs to the peptidase T1A family.</text>
</comment>
<dbReference type="GO" id="GO:0006511">
    <property type="term" value="P:ubiquitin-dependent protein catabolic process"/>
    <property type="evidence" value="ECO:0007669"/>
    <property type="project" value="InterPro"/>
</dbReference>
<organism evidence="10">
    <name type="scientific">Eutreptiella gymnastica</name>
    <dbReference type="NCBI Taxonomy" id="73025"/>
    <lineage>
        <taxon>Eukaryota</taxon>
        <taxon>Discoba</taxon>
        <taxon>Euglenozoa</taxon>
        <taxon>Euglenida</taxon>
        <taxon>Spirocuta</taxon>
        <taxon>Euglenophyceae</taxon>
        <taxon>Eutreptiales</taxon>
        <taxon>Eutreptiaceae</taxon>
        <taxon>Eutreptiella</taxon>
    </lineage>
</organism>
<dbReference type="InterPro" id="IPR001353">
    <property type="entry name" value="Proteasome_sua/b"/>
</dbReference>
<keyword evidence="3 6" id="KW-0647">Proteasome</keyword>
<evidence type="ECO:0000256" key="1">
    <source>
        <dbReference type="ARBA" id="ARBA00002000"/>
    </source>
</evidence>
<reference evidence="10" key="1">
    <citation type="submission" date="2021-01" db="EMBL/GenBank/DDBJ databases">
        <authorList>
            <person name="Corre E."/>
            <person name="Pelletier E."/>
            <person name="Niang G."/>
            <person name="Scheremetjew M."/>
            <person name="Finn R."/>
            <person name="Kale V."/>
            <person name="Holt S."/>
            <person name="Cochrane G."/>
            <person name="Meng A."/>
            <person name="Brown T."/>
            <person name="Cohen L."/>
        </authorList>
    </citation>
    <scope>NUCLEOTIDE SEQUENCE</scope>
    <source>
        <strain evidence="10">CCMP1594</strain>
    </source>
</reference>
<dbReference type="InterPro" id="IPR050115">
    <property type="entry name" value="Proteasome_alpha"/>
</dbReference>
<comment type="subcellular location">
    <subcellularLocation>
        <location evidence="7">Cytoplasm</location>
    </subcellularLocation>
    <subcellularLocation>
        <location evidence="7">Nucleus</location>
    </subcellularLocation>
</comment>
<evidence type="ECO:0000256" key="7">
    <source>
        <dbReference type="RuleBase" id="RU000551"/>
    </source>
</evidence>
<feature type="region of interest" description="Disordered" evidence="8">
    <location>
        <begin position="240"/>
        <end position="260"/>
    </location>
</feature>
<dbReference type="InterPro" id="IPR035144">
    <property type="entry name" value="Proteasome_alpha1"/>
</dbReference>
<dbReference type="Pfam" id="PF00227">
    <property type="entry name" value="Proteasome"/>
    <property type="match status" value="1"/>
</dbReference>
<dbReference type="SUPFAM" id="SSF56235">
    <property type="entry name" value="N-terminal nucleophile aminohydrolases (Ntn hydrolases)"/>
    <property type="match status" value="1"/>
</dbReference>
<dbReference type="EMBL" id="HBJA01147474">
    <property type="protein sequence ID" value="CAE0839317.1"/>
    <property type="molecule type" value="Transcribed_RNA"/>
</dbReference>
<dbReference type="GO" id="GO:0005737">
    <property type="term" value="C:cytoplasm"/>
    <property type="evidence" value="ECO:0007669"/>
    <property type="project" value="UniProtKB-SubCell"/>
</dbReference>
<feature type="domain" description="Proteasome alpha-type subunits" evidence="9">
    <location>
        <begin position="6"/>
        <end position="28"/>
    </location>
</feature>
<dbReference type="PROSITE" id="PS00388">
    <property type="entry name" value="PROTEASOME_ALPHA_1"/>
    <property type="match status" value="1"/>
</dbReference>
<comment type="subunit">
    <text evidence="5">The 26S proteasome consists of a 20S proteasome core and two 19S regulatory subunits. The 20S proteasome core is composed of 28 subunits that are arranged in four stacked rings, resulting in a barrel-shaped structure. The two end rings are each formed by seven alpha subunits, and the two central rings are each formed by seven beta subunits. The catalytic chamber with the active sites is on the inside of the barrel.</text>
</comment>
<name>A0A7S4GK14_9EUGL</name>
<proteinExistence type="inferred from homology"/>
<evidence type="ECO:0000256" key="5">
    <source>
        <dbReference type="ARBA" id="ARBA00026071"/>
    </source>
</evidence>
<evidence type="ECO:0000256" key="2">
    <source>
        <dbReference type="ARBA" id="ARBA00022490"/>
    </source>
</evidence>
<dbReference type="SMART" id="SM00948">
    <property type="entry name" value="Proteasome_A_N"/>
    <property type="match status" value="1"/>
</dbReference>
<dbReference type="InterPro" id="IPR000426">
    <property type="entry name" value="Proteasome_asu_N"/>
</dbReference>
<comment type="subunit">
    <text evidence="7">The 20S proteasome core is composed of 28 subunits that are arranged in four stacked rings, resulting in a barrel-shaped structure. The two end rings are each formed by seven alpha subunits, and the two central rings are each formed by seven beta subunits.</text>
</comment>
<dbReference type="Pfam" id="PF10584">
    <property type="entry name" value="Proteasome_A_N"/>
    <property type="match status" value="1"/>
</dbReference>
<dbReference type="GO" id="GO:0019773">
    <property type="term" value="C:proteasome core complex, alpha-subunit complex"/>
    <property type="evidence" value="ECO:0007669"/>
    <property type="project" value="UniProtKB-UniRule"/>
</dbReference>
<dbReference type="CDD" id="cd03749">
    <property type="entry name" value="proteasome_alpha_type_1"/>
    <property type="match status" value="1"/>
</dbReference>
<dbReference type="AlphaFoldDB" id="A0A7S4GK14"/>
<keyword evidence="2 7" id="KW-0963">Cytoplasm</keyword>
<dbReference type="InterPro" id="IPR029055">
    <property type="entry name" value="Ntn_hydrolases_N"/>
</dbReference>
<gene>
    <name evidence="10" type="ORF">EGYM00163_LOCUS50689</name>
</gene>
<evidence type="ECO:0000256" key="3">
    <source>
        <dbReference type="ARBA" id="ARBA00022942"/>
    </source>
</evidence>
<evidence type="ECO:0000259" key="9">
    <source>
        <dbReference type="PROSITE" id="PS00388"/>
    </source>
</evidence>
<evidence type="ECO:0000256" key="4">
    <source>
        <dbReference type="ARBA" id="ARBA00023242"/>
    </source>
</evidence>
<comment type="function">
    <text evidence="1">The proteasome is a multicatalytic proteinase complex which is characterized by its ability to cleave peptides with Arg, Phe, Tyr, Leu, and Glu adjacent to the leaving group at neutral or slightly basic pH. The proteasome has an ATP-dependent proteolytic activity.</text>
</comment>
<dbReference type="InterPro" id="IPR023332">
    <property type="entry name" value="Proteasome_alpha-type"/>
</dbReference>
<feature type="compositionally biased region" description="Low complexity" evidence="8">
    <location>
        <begin position="245"/>
        <end position="260"/>
    </location>
</feature>
<evidence type="ECO:0000313" key="10">
    <source>
        <dbReference type="EMBL" id="CAE0839317.1"/>
    </source>
</evidence>
<dbReference type="PANTHER" id="PTHR11599">
    <property type="entry name" value="PROTEASOME SUBUNIT ALPHA/BETA"/>
    <property type="match status" value="1"/>
</dbReference>
<keyword evidence="4 7" id="KW-0539">Nucleus</keyword>
<evidence type="ECO:0000256" key="6">
    <source>
        <dbReference type="PROSITE-ProRule" id="PRU00808"/>
    </source>
</evidence>
<sequence length="260" mass="28758">MFRNQYDNDITTWSPQGRLHQVEYAMEAVKQGSATVGAKCKTHTVLVALKRAPQAELSSHQPKTFKLDKHMGMTIAGLTPDARVLARYMRTECMNHRYVFNSAIPVSRLVTRVADKSQRSTQVASKRPFGVGLLVAGYDQLGPCLYETCPSGQFYNYKAMAIGARAQSAKTYLEKNFEKFENCTVDELVVHCLKALESTCAEGVELSQANTTVAVVGKDTDFTTYDDDDATRWLDLLQKAKDEAAPAPAEPASESSPMEE</sequence>
<evidence type="ECO:0000256" key="8">
    <source>
        <dbReference type="SAM" id="MobiDB-lite"/>
    </source>
</evidence>